<dbReference type="SUPFAM" id="SSF53323">
    <property type="entry name" value="Pyruvate-ferredoxin oxidoreductase, PFOR, domain III"/>
    <property type="match status" value="1"/>
</dbReference>
<feature type="domain" description="Pyruvate/ketoisovalerate oxidoreductase catalytic" evidence="2">
    <location>
        <begin position="26"/>
        <end position="213"/>
    </location>
</feature>
<proteinExistence type="predicted"/>
<comment type="caution">
    <text evidence="4">The sequence shown here is derived from an EMBL/GenBank/DDBJ whole genome shotgun (WGS) entry which is preliminary data.</text>
</comment>
<reference evidence="4" key="1">
    <citation type="submission" date="2022-07" db="EMBL/GenBank/DDBJ databases">
        <title>Ectorhizobium quercum gen.nov., sp. nov.</title>
        <authorList>
            <person name="Ma T."/>
            <person name="Li Y."/>
        </authorList>
    </citation>
    <scope>NUCLEOTIDE SEQUENCE</scope>
    <source>
        <strain evidence="4">BDR2-2</strain>
    </source>
</reference>
<feature type="domain" description="DUF6537" evidence="3">
    <location>
        <begin position="259"/>
        <end position="474"/>
    </location>
</feature>
<dbReference type="RefSeq" id="WP_306410902.1">
    <property type="nucleotide sequence ID" value="NZ_JANFPI010000002.1"/>
</dbReference>
<dbReference type="Pfam" id="PF01558">
    <property type="entry name" value="POR"/>
    <property type="match status" value="1"/>
</dbReference>
<dbReference type="Proteomes" id="UP001208771">
    <property type="component" value="Unassembled WGS sequence"/>
</dbReference>
<dbReference type="InterPro" id="IPR046667">
    <property type="entry name" value="DUF6537"/>
</dbReference>
<evidence type="ECO:0000259" key="2">
    <source>
        <dbReference type="Pfam" id="PF01558"/>
    </source>
</evidence>
<dbReference type="PANTHER" id="PTHR43854">
    <property type="entry name" value="INDOLEPYRUVATE OXIDOREDUCTASE SUBUNIT IORB"/>
    <property type="match status" value="1"/>
</dbReference>
<dbReference type="Gene3D" id="3.40.920.10">
    <property type="entry name" value="Pyruvate-ferredoxin oxidoreductase, PFOR, domain III"/>
    <property type="match status" value="1"/>
</dbReference>
<sequence>MDMQPTAAAATLSSDKPFSVAILAMGGQGGGVLADWIVALAESQGWVAQTTSVPGVAQRTGATIYYLEMLPAKDGVAPILSLMPTPGDVDVVIAAELMEAGRSVMRGLVTPDKTLLIASTHRSYAVGEKEKPGDGIGNPITVVDATEFAARKTIAFDMDALAVKNGSVVSSALFGALAASRALPFDRQAFEATIRAGGKGIEASLRAFDAAYQRALTGENEKLSATPAKKLEALPATAGHPELDVLLDRIRAEFPAAVHSMLYAGVKKLVDFQDPAYADEYLTRVAELHAADKANGGAEKDFVFTLQAAKYVAVAMTYDDVVRVADLKVRGSRFERVRKEVGVKQDQILYTTEYMHPRMEEVCGTLPKGLGRWIENRPGLFRWLDRRISKGRRVKTGTLFWFAGLYLVSGLRRFRRSSLRHHIETEHREAWLARALAVLPKNYDLAVEVLGCRRLVKGYSDTHARGLSKFDRVLSALPVLEGWEDGAVWLRRLRQAALLDEQGIALDGALKTVATL</sequence>
<dbReference type="NCBIfam" id="NF006179">
    <property type="entry name" value="PRK08312.1"/>
    <property type="match status" value="1"/>
</dbReference>
<keyword evidence="1" id="KW-0560">Oxidoreductase</keyword>
<dbReference type="PANTHER" id="PTHR43854:SF1">
    <property type="entry name" value="INDOLEPYRUVATE OXIDOREDUCTASE SUBUNIT IORB"/>
    <property type="match status" value="1"/>
</dbReference>
<keyword evidence="5" id="KW-1185">Reference proteome</keyword>
<dbReference type="InterPro" id="IPR019752">
    <property type="entry name" value="Pyrv/ketoisovalerate_OxRed_cat"/>
</dbReference>
<evidence type="ECO:0000313" key="4">
    <source>
        <dbReference type="EMBL" id="MCX8997136.1"/>
    </source>
</evidence>
<dbReference type="InterPro" id="IPR052198">
    <property type="entry name" value="IorB_Oxidoreductase"/>
</dbReference>
<protein>
    <submittedName>
        <fullName evidence="4">Indolepyruvate oxidoreductase subunit beta family protein</fullName>
    </submittedName>
</protein>
<evidence type="ECO:0000313" key="5">
    <source>
        <dbReference type="Proteomes" id="UP001208771"/>
    </source>
</evidence>
<dbReference type="Pfam" id="PF20169">
    <property type="entry name" value="DUF6537"/>
    <property type="match status" value="1"/>
</dbReference>
<organism evidence="4 5">
    <name type="scientific">Ectorhizobium quercum</name>
    <dbReference type="NCBI Taxonomy" id="2965071"/>
    <lineage>
        <taxon>Bacteria</taxon>
        <taxon>Pseudomonadati</taxon>
        <taxon>Pseudomonadota</taxon>
        <taxon>Alphaproteobacteria</taxon>
        <taxon>Hyphomicrobiales</taxon>
        <taxon>Rhizobiaceae</taxon>
        <taxon>Ectorhizobium</taxon>
    </lineage>
</organism>
<dbReference type="GO" id="GO:0016903">
    <property type="term" value="F:oxidoreductase activity, acting on the aldehyde or oxo group of donors"/>
    <property type="evidence" value="ECO:0007669"/>
    <property type="project" value="InterPro"/>
</dbReference>
<dbReference type="InterPro" id="IPR002869">
    <property type="entry name" value="Pyrv_flavodox_OxRed_cen"/>
</dbReference>
<dbReference type="EMBL" id="JANFPI010000002">
    <property type="protein sequence ID" value="MCX8997136.1"/>
    <property type="molecule type" value="Genomic_DNA"/>
</dbReference>
<name>A0AAE3MZ44_9HYPH</name>
<evidence type="ECO:0000256" key="1">
    <source>
        <dbReference type="ARBA" id="ARBA00023002"/>
    </source>
</evidence>
<gene>
    <name evidence="4" type="ORF">NOF55_08460</name>
</gene>
<dbReference type="AlphaFoldDB" id="A0AAE3MZ44"/>
<evidence type="ECO:0000259" key="3">
    <source>
        <dbReference type="Pfam" id="PF20169"/>
    </source>
</evidence>
<accession>A0AAE3MZ44</accession>